<proteinExistence type="predicted"/>
<protein>
    <recommendedName>
        <fullName evidence="3">Transposase</fullName>
    </recommendedName>
</protein>
<organism evidence="1 2">
    <name type="scientific">Haloferula sargassicola</name>
    <dbReference type="NCBI Taxonomy" id="490096"/>
    <lineage>
        <taxon>Bacteria</taxon>
        <taxon>Pseudomonadati</taxon>
        <taxon>Verrucomicrobiota</taxon>
        <taxon>Verrucomicrobiia</taxon>
        <taxon>Verrucomicrobiales</taxon>
        <taxon>Verrucomicrobiaceae</taxon>
        <taxon>Haloferula</taxon>
    </lineage>
</organism>
<name>A0ABP9UPQ2_9BACT</name>
<gene>
    <name evidence="1" type="ORF">Hsar01_02770</name>
</gene>
<evidence type="ECO:0000313" key="1">
    <source>
        <dbReference type="EMBL" id="GAA5483536.1"/>
    </source>
</evidence>
<accession>A0ABP9UPQ2</accession>
<keyword evidence="2" id="KW-1185">Reference proteome</keyword>
<evidence type="ECO:0000313" key="2">
    <source>
        <dbReference type="Proteomes" id="UP001476282"/>
    </source>
</evidence>
<reference evidence="1 2" key="1">
    <citation type="submission" date="2024-02" db="EMBL/GenBank/DDBJ databases">
        <title>Haloferula sargassicola NBRC 104335.</title>
        <authorList>
            <person name="Ichikawa N."/>
            <person name="Katano-Makiyama Y."/>
            <person name="Hidaka K."/>
        </authorList>
    </citation>
    <scope>NUCLEOTIDE SEQUENCE [LARGE SCALE GENOMIC DNA]</scope>
    <source>
        <strain evidence="1 2">NBRC 104335</strain>
    </source>
</reference>
<evidence type="ECO:0008006" key="3">
    <source>
        <dbReference type="Google" id="ProtNLM"/>
    </source>
</evidence>
<dbReference type="EMBL" id="BAABRI010000015">
    <property type="protein sequence ID" value="GAA5483536.1"/>
    <property type="molecule type" value="Genomic_DNA"/>
</dbReference>
<dbReference type="Proteomes" id="UP001476282">
    <property type="component" value="Unassembled WGS sequence"/>
</dbReference>
<comment type="caution">
    <text evidence="1">The sequence shown here is derived from an EMBL/GenBank/DDBJ whole genome shotgun (WGS) entry which is preliminary data.</text>
</comment>
<sequence length="32" mass="3515">MKNVGGFNAFNHVPDQLFIVSVQVASQLSNRP</sequence>